<dbReference type="PROSITE" id="PS50042">
    <property type="entry name" value="CNMP_BINDING_3"/>
    <property type="match status" value="1"/>
</dbReference>
<proteinExistence type="predicted"/>
<evidence type="ECO:0000259" key="1">
    <source>
        <dbReference type="PROSITE" id="PS50042"/>
    </source>
</evidence>
<organism evidence="2 3">
    <name type="scientific">Parafilimonas terrae</name>
    <dbReference type="NCBI Taxonomy" id="1465490"/>
    <lineage>
        <taxon>Bacteria</taxon>
        <taxon>Pseudomonadati</taxon>
        <taxon>Bacteroidota</taxon>
        <taxon>Chitinophagia</taxon>
        <taxon>Chitinophagales</taxon>
        <taxon>Chitinophagaceae</taxon>
        <taxon>Parafilimonas</taxon>
    </lineage>
</organism>
<dbReference type="EMBL" id="FOXQ01000004">
    <property type="protein sequence ID" value="SFQ03202.1"/>
    <property type="molecule type" value="Genomic_DNA"/>
</dbReference>
<sequence>MFENLIKNLNSYLNFTDEELTFFLSLFVYKKVKKYDYIIKAGEICHYVAYVNKGLFRYYFTAGNKEHTTRIFLEDSWTGDYVSFLCRRESVVNIEALEDSELFMLNYESIQRAYDKAKTFERFGRLIAESLFIDIVSRNTNFLRKTPEERYLDMLEQTPQIFNRVSLKYIASIIGIEPESLSRIRKRTAGR</sequence>
<dbReference type="CDD" id="cd00038">
    <property type="entry name" value="CAP_ED"/>
    <property type="match status" value="1"/>
</dbReference>
<accession>A0A1I5V741</accession>
<dbReference type="OrthoDB" id="663011at2"/>
<dbReference type="AlphaFoldDB" id="A0A1I5V741"/>
<name>A0A1I5V741_9BACT</name>
<keyword evidence="2" id="KW-0418">Kinase</keyword>
<keyword evidence="3" id="KW-1185">Reference proteome</keyword>
<feature type="domain" description="Cyclic nucleotide-binding" evidence="1">
    <location>
        <begin position="1"/>
        <end position="112"/>
    </location>
</feature>
<dbReference type="InterPro" id="IPR014710">
    <property type="entry name" value="RmlC-like_jellyroll"/>
</dbReference>
<keyword evidence="2" id="KW-0808">Transferase</keyword>
<evidence type="ECO:0000313" key="2">
    <source>
        <dbReference type="EMBL" id="SFQ03202.1"/>
    </source>
</evidence>
<gene>
    <name evidence="2" type="ORF">SAMN05444277_104245</name>
</gene>
<reference evidence="2 3" key="1">
    <citation type="submission" date="2016-10" db="EMBL/GenBank/DDBJ databases">
        <authorList>
            <person name="de Groot N.N."/>
        </authorList>
    </citation>
    <scope>NUCLEOTIDE SEQUENCE [LARGE SCALE GENOMIC DNA]</scope>
    <source>
        <strain evidence="2 3">DSM 28286</strain>
    </source>
</reference>
<protein>
    <submittedName>
        <fullName evidence="2">cAMP-binding domain of CRP or a regulatory subunit of cAMP-dependent protein kinases</fullName>
    </submittedName>
</protein>
<dbReference type="Pfam" id="PF00027">
    <property type="entry name" value="cNMP_binding"/>
    <property type="match status" value="1"/>
</dbReference>
<dbReference type="InterPro" id="IPR000595">
    <property type="entry name" value="cNMP-bd_dom"/>
</dbReference>
<dbReference type="STRING" id="1465490.SAMN05444277_104245"/>
<dbReference type="Gene3D" id="2.60.120.10">
    <property type="entry name" value="Jelly Rolls"/>
    <property type="match status" value="1"/>
</dbReference>
<dbReference type="SUPFAM" id="SSF51206">
    <property type="entry name" value="cAMP-binding domain-like"/>
    <property type="match status" value="1"/>
</dbReference>
<dbReference type="InterPro" id="IPR018490">
    <property type="entry name" value="cNMP-bd_dom_sf"/>
</dbReference>
<evidence type="ECO:0000313" key="3">
    <source>
        <dbReference type="Proteomes" id="UP000199031"/>
    </source>
</evidence>
<dbReference type="Proteomes" id="UP000199031">
    <property type="component" value="Unassembled WGS sequence"/>
</dbReference>
<dbReference type="RefSeq" id="WP_090657552.1">
    <property type="nucleotide sequence ID" value="NZ_FOXQ01000004.1"/>
</dbReference>
<dbReference type="GO" id="GO:0016301">
    <property type="term" value="F:kinase activity"/>
    <property type="evidence" value="ECO:0007669"/>
    <property type="project" value="UniProtKB-KW"/>
</dbReference>